<evidence type="ECO:0000313" key="1">
    <source>
        <dbReference type="Ensembl" id="ENSCABP00000025325.1"/>
    </source>
</evidence>
<evidence type="ECO:0000313" key="2">
    <source>
        <dbReference type="Proteomes" id="UP000694404"/>
    </source>
</evidence>
<organism evidence="1 2">
    <name type="scientific">Chelonoidis abingdonii</name>
    <name type="common">Abingdon island giant tortoise</name>
    <name type="synonym">Testudo abingdonii</name>
    <dbReference type="NCBI Taxonomy" id="106734"/>
    <lineage>
        <taxon>Eukaryota</taxon>
        <taxon>Metazoa</taxon>
        <taxon>Chordata</taxon>
        <taxon>Craniata</taxon>
        <taxon>Vertebrata</taxon>
        <taxon>Euteleostomi</taxon>
        <taxon>Archelosauria</taxon>
        <taxon>Testudinata</taxon>
        <taxon>Testudines</taxon>
        <taxon>Cryptodira</taxon>
        <taxon>Durocryptodira</taxon>
        <taxon>Testudinoidea</taxon>
        <taxon>Testudinidae</taxon>
        <taxon>Chelonoidis</taxon>
    </lineage>
</organism>
<dbReference type="Ensembl" id="ENSCABT00000027756.1">
    <property type="protein sequence ID" value="ENSCABP00000025325.1"/>
    <property type="gene ID" value="ENSCABG00000018635.1"/>
</dbReference>
<dbReference type="AlphaFoldDB" id="A0A8C0J0X4"/>
<reference evidence="1" key="2">
    <citation type="submission" date="2025-09" db="UniProtKB">
        <authorList>
            <consortium name="Ensembl"/>
        </authorList>
    </citation>
    <scope>IDENTIFICATION</scope>
</reference>
<name>A0A8C0J0X4_CHEAB</name>
<keyword evidence="2" id="KW-1185">Reference proteome</keyword>
<dbReference type="GO" id="GO:1990716">
    <property type="term" value="C:axonemal central apparatus"/>
    <property type="evidence" value="ECO:0007669"/>
    <property type="project" value="TreeGrafter"/>
</dbReference>
<sequence>LSTASDICWTMILHNTLLGTDKSVIPRQLLQSLRAAKAILDSGEQLPVTLVGKLLKFQLLCIKQKDLQRRAAEKKLAFGTVLFESIACLMYDCLDWKRQHQHYLENTNFINVPVITKNSQAHPASPTIPSKKKVQTEEILVPEEVSFLPSYVDMRYYNDLLSQIPEEFISVPLIMNCMLEQVIATEEGLTPPSLVVPEPRADGLDHSIAEHIVSVLPSLSLSESEKKNLYNSFFPNDSEEKTVVPKWPLLLNYHDIFFSPYCSLPQVQGGLNPKKIEQDMMDKLPLVELLQFPLPPPGKNTKRLARVHELMHYCTSELLSWAEVERAFKVFTFESLRLTGVDDSGLLEGSGLLLGGDYEVSYIPWDNPARFARHLRQLSVVENLFDEKTPNGSGNRAFISIISQEFKHRRIRDHPSLSATMSTNRDLLHHGSILHSICCRATDFLCHGALLNTHQIHPAGPIGDPGPNTHPCNPSIQ</sequence>
<dbReference type="OMA" id="TQNEEPQ"/>
<dbReference type="GO" id="GO:0003351">
    <property type="term" value="P:epithelial cilium movement involved in extracellular fluid movement"/>
    <property type="evidence" value="ECO:0007669"/>
    <property type="project" value="TreeGrafter"/>
</dbReference>
<dbReference type="GeneTree" id="ENSGT00390000013693"/>
<proteinExistence type="predicted"/>
<dbReference type="PANTHER" id="PTHR21963">
    <property type="entry name" value="PF6"/>
    <property type="match status" value="1"/>
</dbReference>
<accession>A0A8C0J0X4</accession>
<dbReference type="GO" id="GO:0005576">
    <property type="term" value="C:extracellular region"/>
    <property type="evidence" value="ECO:0007669"/>
    <property type="project" value="GOC"/>
</dbReference>
<reference evidence="1" key="1">
    <citation type="submission" date="2025-08" db="UniProtKB">
        <authorList>
            <consortium name="Ensembl"/>
        </authorList>
    </citation>
    <scope>IDENTIFICATION</scope>
</reference>
<dbReference type="GO" id="GO:1904158">
    <property type="term" value="P:axonemal central apparatus assembly"/>
    <property type="evidence" value="ECO:0007669"/>
    <property type="project" value="TreeGrafter"/>
</dbReference>
<dbReference type="Proteomes" id="UP000694404">
    <property type="component" value="Unplaced"/>
</dbReference>
<dbReference type="PANTHER" id="PTHR21963:SF1">
    <property type="entry name" value="SPERM-ASSOCIATED ANTIGEN 17"/>
    <property type="match status" value="1"/>
</dbReference>
<dbReference type="InterPro" id="IPR026173">
    <property type="entry name" value="SPAG17"/>
</dbReference>
<protein>
    <submittedName>
        <fullName evidence="1">Uncharacterized protein</fullName>
    </submittedName>
</protein>